<accession>A0A0G4KYC6</accession>
<evidence type="ECO:0000313" key="2">
    <source>
        <dbReference type="EMBL" id="CRK49074.1"/>
    </source>
</evidence>
<reference evidence="3 4" key="1">
    <citation type="submission" date="2015-05" db="EMBL/GenBank/DDBJ databases">
        <authorList>
            <person name="Fogelqvist Johan"/>
        </authorList>
    </citation>
    <scope>NUCLEOTIDE SEQUENCE [LARGE SCALE GENOMIC DNA]</scope>
    <source>
        <strain evidence="1">VL1</strain>
        <strain evidence="2">VL2</strain>
    </source>
</reference>
<evidence type="ECO:0000313" key="4">
    <source>
        <dbReference type="Proteomes" id="UP000045706"/>
    </source>
</evidence>
<proteinExistence type="predicted"/>
<keyword evidence="3" id="KW-1185">Reference proteome</keyword>
<dbReference type="EMBL" id="CVQH01005557">
    <property type="protein sequence ID" value="CRK14420.1"/>
    <property type="molecule type" value="Genomic_DNA"/>
</dbReference>
<organism evidence="1 3">
    <name type="scientific">Verticillium longisporum</name>
    <name type="common">Verticillium dahliae var. longisporum</name>
    <dbReference type="NCBI Taxonomy" id="100787"/>
    <lineage>
        <taxon>Eukaryota</taxon>
        <taxon>Fungi</taxon>
        <taxon>Dikarya</taxon>
        <taxon>Ascomycota</taxon>
        <taxon>Pezizomycotina</taxon>
        <taxon>Sordariomycetes</taxon>
        <taxon>Hypocreomycetidae</taxon>
        <taxon>Glomerellales</taxon>
        <taxon>Plectosphaerellaceae</taxon>
        <taxon>Verticillium</taxon>
    </lineage>
</organism>
<evidence type="ECO:0000313" key="1">
    <source>
        <dbReference type="EMBL" id="CRK14420.1"/>
    </source>
</evidence>
<protein>
    <submittedName>
        <fullName evidence="1">Uncharacterized protein</fullName>
    </submittedName>
</protein>
<sequence>MAARWPRGPARSGANPPQLAQLQNAKVINLPRQTLTLTNPCLMPLHHITPTMADTDDVEGLFSIAISDSEDEAKAEEKKQRAGQTEEEFRAIKASYKAKIENGEIWMGISLPLEESANKPVAQELLHAVEELYFFRRYEEGARFARRVLETSGSLLDDEHREVLTLYEKKCLAKTGDIEAK</sequence>
<dbReference type="AlphaFoldDB" id="A0A0G4KYC6"/>
<name>A0A0G4KYC6_VERLO</name>
<dbReference type="Proteomes" id="UP000045706">
    <property type="component" value="Unassembled WGS sequence"/>
</dbReference>
<dbReference type="Proteomes" id="UP000044602">
    <property type="component" value="Unassembled WGS sequence"/>
</dbReference>
<dbReference type="EMBL" id="CVQI01038272">
    <property type="protein sequence ID" value="CRK49074.1"/>
    <property type="molecule type" value="Genomic_DNA"/>
</dbReference>
<gene>
    <name evidence="1" type="ORF">BN1708_002691</name>
    <name evidence="2" type="ORF">BN1723_008366</name>
</gene>
<evidence type="ECO:0000313" key="3">
    <source>
        <dbReference type="Proteomes" id="UP000044602"/>
    </source>
</evidence>